<evidence type="ECO:0000313" key="1">
    <source>
        <dbReference type="EMBL" id="MBA0849686.1"/>
    </source>
</evidence>
<dbReference type="AlphaFoldDB" id="A0A7J9KTL0"/>
<proteinExistence type="predicted"/>
<comment type="caution">
    <text evidence="1">The sequence shown here is derived from an EMBL/GenBank/DDBJ whole genome shotgun (WGS) entry which is preliminary data.</text>
</comment>
<protein>
    <submittedName>
        <fullName evidence="1">Uncharacterized protein</fullName>
    </submittedName>
</protein>
<reference evidence="1 2" key="1">
    <citation type="journal article" date="2019" name="Genome Biol. Evol.">
        <title>Insights into the evolution of the New World diploid cottons (Gossypium, subgenus Houzingenia) based on genome sequencing.</title>
        <authorList>
            <person name="Grover C.E."/>
            <person name="Arick M.A. 2nd"/>
            <person name="Thrash A."/>
            <person name="Conover J.L."/>
            <person name="Sanders W.S."/>
            <person name="Peterson D.G."/>
            <person name="Frelichowski J.E."/>
            <person name="Scheffler J.A."/>
            <person name="Scheffler B.E."/>
            <person name="Wendel J.F."/>
        </authorList>
    </citation>
    <scope>NUCLEOTIDE SEQUENCE [LARGE SCALE GENOMIC DNA]</scope>
    <source>
        <strain evidence="1">1</strain>
        <tissue evidence="1">Leaf</tissue>
    </source>
</reference>
<accession>A0A7J9KTL0</accession>
<keyword evidence="2" id="KW-1185">Reference proteome</keyword>
<name>A0A7J9KTL0_GOSSC</name>
<organism evidence="1 2">
    <name type="scientific">Gossypium schwendimanii</name>
    <name type="common">Cotton</name>
    <dbReference type="NCBI Taxonomy" id="34291"/>
    <lineage>
        <taxon>Eukaryota</taxon>
        <taxon>Viridiplantae</taxon>
        <taxon>Streptophyta</taxon>
        <taxon>Embryophyta</taxon>
        <taxon>Tracheophyta</taxon>
        <taxon>Spermatophyta</taxon>
        <taxon>Magnoliopsida</taxon>
        <taxon>eudicotyledons</taxon>
        <taxon>Gunneridae</taxon>
        <taxon>Pentapetalae</taxon>
        <taxon>rosids</taxon>
        <taxon>malvids</taxon>
        <taxon>Malvales</taxon>
        <taxon>Malvaceae</taxon>
        <taxon>Malvoideae</taxon>
        <taxon>Gossypium</taxon>
    </lineage>
</organism>
<sequence>MAHLSLIVQSERRKKNWSCIDSMVANVYNCELVLSYIGYRL</sequence>
<gene>
    <name evidence="1" type="ORF">Goshw_019226</name>
</gene>
<evidence type="ECO:0000313" key="2">
    <source>
        <dbReference type="Proteomes" id="UP000593576"/>
    </source>
</evidence>
<dbReference type="EMBL" id="JABFAF010000002">
    <property type="protein sequence ID" value="MBA0849686.1"/>
    <property type="molecule type" value="Genomic_DNA"/>
</dbReference>
<dbReference type="Proteomes" id="UP000593576">
    <property type="component" value="Unassembled WGS sequence"/>
</dbReference>